<reference evidence="2 3" key="1">
    <citation type="submission" date="2021-06" db="EMBL/GenBank/DDBJ databases">
        <title>Caerostris extrusa draft genome.</title>
        <authorList>
            <person name="Kono N."/>
            <person name="Arakawa K."/>
        </authorList>
    </citation>
    <scope>NUCLEOTIDE SEQUENCE [LARGE SCALE GENOMIC DNA]</scope>
</reference>
<name>A0AAV4N1H9_CAEEX</name>
<dbReference type="AlphaFoldDB" id="A0AAV4N1H9"/>
<evidence type="ECO:0000313" key="2">
    <source>
        <dbReference type="EMBL" id="GIX78120.1"/>
    </source>
</evidence>
<feature type="signal peptide" evidence="1">
    <location>
        <begin position="1"/>
        <end position="22"/>
    </location>
</feature>
<evidence type="ECO:0008006" key="4">
    <source>
        <dbReference type="Google" id="ProtNLM"/>
    </source>
</evidence>
<feature type="chain" id="PRO_5043921193" description="Secreted protein" evidence="1">
    <location>
        <begin position="23"/>
        <end position="146"/>
    </location>
</feature>
<dbReference type="Proteomes" id="UP001054945">
    <property type="component" value="Unassembled WGS sequence"/>
</dbReference>
<protein>
    <recommendedName>
        <fullName evidence="4">Secreted protein</fullName>
    </recommendedName>
</protein>
<sequence>MSGCLFDRWLSLSISCFRSVLSTNTDQPHVLPLMLRERGHISTVSVIKGRVAHAVERCHLVITGKAPILELPLLPEVGGDVGKSVLLSFPLFCQAARVRREFCLDVVFLIWHECFEMAQIFLPTASRRQKLGDEVERINNNAMFTK</sequence>
<evidence type="ECO:0000256" key="1">
    <source>
        <dbReference type="SAM" id="SignalP"/>
    </source>
</evidence>
<evidence type="ECO:0000313" key="3">
    <source>
        <dbReference type="Proteomes" id="UP001054945"/>
    </source>
</evidence>
<organism evidence="2 3">
    <name type="scientific">Caerostris extrusa</name>
    <name type="common">Bark spider</name>
    <name type="synonym">Caerostris bankana</name>
    <dbReference type="NCBI Taxonomy" id="172846"/>
    <lineage>
        <taxon>Eukaryota</taxon>
        <taxon>Metazoa</taxon>
        <taxon>Ecdysozoa</taxon>
        <taxon>Arthropoda</taxon>
        <taxon>Chelicerata</taxon>
        <taxon>Arachnida</taxon>
        <taxon>Araneae</taxon>
        <taxon>Araneomorphae</taxon>
        <taxon>Entelegynae</taxon>
        <taxon>Araneoidea</taxon>
        <taxon>Araneidae</taxon>
        <taxon>Caerostris</taxon>
    </lineage>
</organism>
<proteinExistence type="predicted"/>
<comment type="caution">
    <text evidence="2">The sequence shown here is derived from an EMBL/GenBank/DDBJ whole genome shotgun (WGS) entry which is preliminary data.</text>
</comment>
<dbReference type="EMBL" id="BPLR01020388">
    <property type="protein sequence ID" value="GIX78120.1"/>
    <property type="molecule type" value="Genomic_DNA"/>
</dbReference>
<keyword evidence="3" id="KW-1185">Reference proteome</keyword>
<keyword evidence="1" id="KW-0732">Signal</keyword>
<gene>
    <name evidence="2" type="ORF">CEXT_330111</name>
</gene>
<accession>A0AAV4N1H9</accession>